<accession>A0A7S0LMS9</accession>
<dbReference type="SUPFAM" id="SSF48371">
    <property type="entry name" value="ARM repeat"/>
    <property type="match status" value="1"/>
</dbReference>
<name>A0A7S0LMS9_9EUKA</name>
<dbReference type="InterPro" id="IPR016024">
    <property type="entry name" value="ARM-type_fold"/>
</dbReference>
<protein>
    <submittedName>
        <fullName evidence="1">Uncharacterized protein</fullName>
    </submittedName>
</protein>
<dbReference type="AlphaFoldDB" id="A0A7S0LMS9"/>
<dbReference type="EMBL" id="HBEY01043436">
    <property type="protein sequence ID" value="CAD8617409.1"/>
    <property type="molecule type" value="Transcribed_RNA"/>
</dbReference>
<dbReference type="Gene3D" id="1.25.10.10">
    <property type="entry name" value="Leucine-rich Repeat Variant"/>
    <property type="match status" value="1"/>
</dbReference>
<reference evidence="1" key="1">
    <citation type="submission" date="2021-01" db="EMBL/GenBank/DDBJ databases">
        <authorList>
            <person name="Corre E."/>
            <person name="Pelletier E."/>
            <person name="Niang G."/>
            <person name="Scheremetjew M."/>
            <person name="Finn R."/>
            <person name="Kale V."/>
            <person name="Holt S."/>
            <person name="Cochrane G."/>
            <person name="Meng A."/>
            <person name="Brown T."/>
            <person name="Cohen L."/>
        </authorList>
    </citation>
    <scope>NUCLEOTIDE SEQUENCE</scope>
    <source>
        <strain evidence="1">PLY182g</strain>
    </source>
</reference>
<evidence type="ECO:0000313" key="1">
    <source>
        <dbReference type="EMBL" id="CAD8617409.1"/>
    </source>
</evidence>
<dbReference type="InterPro" id="IPR011989">
    <property type="entry name" value="ARM-like"/>
</dbReference>
<proteinExistence type="predicted"/>
<gene>
    <name evidence="1" type="ORF">CPEL01642_LOCUS20790</name>
</gene>
<organism evidence="1">
    <name type="scientific">Coccolithus braarudii</name>
    <dbReference type="NCBI Taxonomy" id="221442"/>
    <lineage>
        <taxon>Eukaryota</taxon>
        <taxon>Haptista</taxon>
        <taxon>Haptophyta</taxon>
        <taxon>Prymnesiophyceae</taxon>
        <taxon>Coccolithales</taxon>
        <taxon>Coccolithaceae</taxon>
        <taxon>Coccolithus</taxon>
    </lineage>
</organism>
<sequence length="372" mass="40595">MQPQLPQGFMPGFKNAGGVPTMDAFEMAKGGSSEAGLAKSLGFAGGPKFGQDATLWKNSAGVDDGAAEVDAKPPMAIGGYLEPSYHVFSNWKPLDIMHGIETALQQFGPGKKAMFVVDFGADLLKYKFSCTAYARNGQATVFVVCVFSVEDTESYAIEFQKRSGDAFDFRKIYVKCINSFKNMVDEAASSLPTPVFQPPMLDFPDEEQPTAEQLQMSVKPLQGMLESGYMDVMRQGVMGIVHQSLDKRLTKYLADEGCLKALLKGSQSRMEDVHRCCLTALANIAESCSEDALVRMVKLGVVRLAANHALSANKHVQRESARLLAGCCRCDSKLCGDAEVDELCQKLEQLQTHPNAMIQKHGREIVGKLRKA</sequence>